<reference evidence="1 2" key="1">
    <citation type="submission" date="2020-07" db="EMBL/GenBank/DDBJ databases">
        <title>Taxonomic proposal: Crassvirales, a new order of highly abundant and diverse bacterial viruses.</title>
        <authorList>
            <person name="Shkoporov A.N."/>
            <person name="Stockdale S.R."/>
            <person name="Guerin E."/>
            <person name="Ross R.P."/>
            <person name="Hill C."/>
        </authorList>
    </citation>
    <scope>NUCLEOTIDE SEQUENCE [LARGE SCALE GENOMIC DNA]</scope>
</reference>
<name>A0A7M1RWR3_9CAUD</name>
<sequence>MVEYKTRHITPNGVVMDDYHFENGVTITLIPCKEINEL</sequence>
<dbReference type="GeneID" id="65129358"/>
<keyword evidence="2" id="KW-1185">Reference proteome</keyword>
<evidence type="ECO:0000313" key="2">
    <source>
        <dbReference type="Proteomes" id="UP000594003"/>
    </source>
</evidence>
<dbReference type="KEGG" id="vg:65129358"/>
<accession>A0A7M1RWR3</accession>
<dbReference type="EMBL" id="MT774384">
    <property type="protein sequence ID" value="QOR58875.1"/>
    <property type="molecule type" value="Genomic_DNA"/>
</dbReference>
<dbReference type="RefSeq" id="YP_010111033.1">
    <property type="nucleotide sequence ID" value="NC_055877.1"/>
</dbReference>
<dbReference type="Proteomes" id="UP000594003">
    <property type="component" value="Segment"/>
</dbReference>
<protein>
    <submittedName>
        <fullName evidence="1">Uncharacterized protein</fullName>
    </submittedName>
</protein>
<organism evidence="1 2">
    <name type="scientific">uncultured phage cr8_1</name>
    <dbReference type="NCBI Taxonomy" id="2772068"/>
    <lineage>
        <taxon>Viruses</taxon>
        <taxon>Duplodnaviria</taxon>
        <taxon>Heunggongvirae</taxon>
        <taxon>Uroviricota</taxon>
        <taxon>Caudoviricetes</taxon>
        <taxon>Crassvirales</taxon>
        <taxon>Intestiviridae</taxon>
        <taxon>Obtuvirinae</taxon>
        <taxon>Fohxhuevirus</taxon>
        <taxon>Fohxhuevirus gastrointestinalis</taxon>
    </lineage>
</organism>
<proteinExistence type="predicted"/>
<evidence type="ECO:0000313" key="1">
    <source>
        <dbReference type="EMBL" id="QOR58875.1"/>
    </source>
</evidence>